<dbReference type="SMART" id="SM00062">
    <property type="entry name" value="PBPb"/>
    <property type="match status" value="1"/>
</dbReference>
<dbReference type="PANTHER" id="PTHR35936">
    <property type="entry name" value="MEMBRANE-BOUND LYTIC MUREIN TRANSGLYCOSYLASE F"/>
    <property type="match status" value="1"/>
</dbReference>
<dbReference type="PANTHER" id="PTHR35936:SF25">
    <property type="entry name" value="ABC TRANSPORTER SUBSTRATE-BINDING PROTEIN"/>
    <property type="match status" value="1"/>
</dbReference>
<evidence type="ECO:0000256" key="1">
    <source>
        <dbReference type="ARBA" id="ARBA00010333"/>
    </source>
</evidence>
<feature type="domain" description="Solute-binding protein family 3/N-terminal" evidence="4">
    <location>
        <begin position="26"/>
        <end position="253"/>
    </location>
</feature>
<dbReference type="EMBL" id="MCBT01000027">
    <property type="protein sequence ID" value="OEG74060.1"/>
    <property type="molecule type" value="Genomic_DNA"/>
</dbReference>
<evidence type="ECO:0000259" key="4">
    <source>
        <dbReference type="SMART" id="SM00062"/>
    </source>
</evidence>
<accession>A0A1E5IU55</accession>
<dbReference type="AlphaFoldDB" id="A0A1E5IU55"/>
<comment type="similarity">
    <text evidence="1">Belongs to the bacterial solute-binding protein 3 family.</text>
</comment>
<sequence>MKHYQILLISLFFLAPTLANSAHAVPLKFVFHDFAPFSYQDENEKPVGILVELAQRFCQEWLEPCSVSVLPNRRAKHLFAAGEVQGIFLGWNPERATSMWFSIPMVETEYGFYSLHKLSFSSLTQLSGRTVGVYGPSNTYTSLMLQQQKLSQLNYEKFKTAIYPQGDELPLKMLNKRRFSAYYVNKEVGRYYAEKLGLNNLNYLSTHKHIYYCVAFNMEHTSAETVKTFNHEFQRLLNQGKLADIYQKWQMEPAYLDPIMYPEMNMPY</sequence>
<evidence type="ECO:0000313" key="8">
    <source>
        <dbReference type="Proteomes" id="UP000773469"/>
    </source>
</evidence>
<name>A0A1E5IU55_SHECO</name>
<dbReference type="Proteomes" id="UP000095230">
    <property type="component" value="Unassembled WGS sequence"/>
</dbReference>
<gene>
    <name evidence="6" type="ORF">BEL05_20505</name>
    <name evidence="5" type="ORF">TUM3794_36970</name>
</gene>
<protein>
    <recommendedName>
        <fullName evidence="4">Solute-binding protein family 3/N-terminal domain-containing protein</fullName>
    </recommendedName>
</protein>
<dbReference type="InterPro" id="IPR001638">
    <property type="entry name" value="Solute-binding_3/MltF_N"/>
</dbReference>
<dbReference type="Proteomes" id="UP000773469">
    <property type="component" value="Unassembled WGS sequence"/>
</dbReference>
<dbReference type="SUPFAM" id="SSF53850">
    <property type="entry name" value="Periplasmic binding protein-like II"/>
    <property type="match status" value="1"/>
</dbReference>
<evidence type="ECO:0000313" key="6">
    <source>
        <dbReference type="EMBL" id="OEG74060.1"/>
    </source>
</evidence>
<dbReference type="Gene3D" id="3.40.190.10">
    <property type="entry name" value="Periplasmic binding protein-like II"/>
    <property type="match status" value="2"/>
</dbReference>
<reference evidence="5 8" key="2">
    <citation type="submission" date="2021-05" db="EMBL/GenBank/DDBJ databases">
        <title>Molecular characterization for Shewanella algae harboring chromosomal blaOXA-55-like strains isolated from clinical and environment sample.</title>
        <authorList>
            <person name="Ohama Y."/>
            <person name="Aoki K."/>
            <person name="Harada S."/>
            <person name="Moriya K."/>
            <person name="Ishii Y."/>
            <person name="Tateda K."/>
        </authorList>
    </citation>
    <scope>NUCLEOTIDE SEQUENCE [LARGE SCALE GENOMIC DNA]</scope>
    <source>
        <strain evidence="5 8">MBTL60-118</strain>
    </source>
</reference>
<dbReference type="Pfam" id="PF00497">
    <property type="entry name" value="SBP_bac_3"/>
    <property type="match status" value="1"/>
</dbReference>
<organism evidence="6 7">
    <name type="scientific">Shewanella colwelliana</name>
    <name type="common">Alteromonas colwelliana</name>
    <dbReference type="NCBI Taxonomy" id="23"/>
    <lineage>
        <taxon>Bacteria</taxon>
        <taxon>Pseudomonadati</taxon>
        <taxon>Pseudomonadota</taxon>
        <taxon>Gammaproteobacteria</taxon>
        <taxon>Alteromonadales</taxon>
        <taxon>Shewanellaceae</taxon>
        <taxon>Shewanella</taxon>
    </lineage>
</organism>
<keyword evidence="8" id="KW-1185">Reference proteome</keyword>
<dbReference type="EMBL" id="BPEU01000035">
    <property type="protein sequence ID" value="GIU45810.1"/>
    <property type="molecule type" value="Genomic_DNA"/>
</dbReference>
<feature type="signal peptide" evidence="3">
    <location>
        <begin position="1"/>
        <end position="24"/>
    </location>
</feature>
<reference evidence="6 7" key="1">
    <citation type="submission" date="2016-07" db="EMBL/GenBank/DDBJ databases">
        <title>Whole-genome of two Shewanella species isolated from a digestive organ of sea cucumber Apostichopus japonicus Selenka 1867.</title>
        <authorList>
            <person name="Hong H.-H."/>
            <person name="Choi H."/>
            <person name="Cheon S."/>
            <person name="Oh J.-S."/>
            <person name="Lee H.-G."/>
            <person name="Park C."/>
        </authorList>
    </citation>
    <scope>NUCLEOTIDE SEQUENCE [LARGE SCALE GENOMIC DNA]</scope>
    <source>
        <strain evidence="6 7">CSB03KR</strain>
    </source>
</reference>
<dbReference type="STRING" id="23.BEL05_20505"/>
<dbReference type="OrthoDB" id="5592769at2"/>
<dbReference type="RefSeq" id="WP_069671071.1">
    <property type="nucleotide sequence ID" value="NZ_BPEU01000035.1"/>
</dbReference>
<evidence type="ECO:0000256" key="3">
    <source>
        <dbReference type="SAM" id="SignalP"/>
    </source>
</evidence>
<feature type="chain" id="PRO_5009179305" description="Solute-binding protein family 3/N-terminal domain-containing protein" evidence="3">
    <location>
        <begin position="25"/>
        <end position="268"/>
    </location>
</feature>
<evidence type="ECO:0000256" key="2">
    <source>
        <dbReference type="ARBA" id="ARBA00022729"/>
    </source>
</evidence>
<proteinExistence type="inferred from homology"/>
<keyword evidence="2 3" id="KW-0732">Signal</keyword>
<evidence type="ECO:0000313" key="5">
    <source>
        <dbReference type="EMBL" id="GIU45810.1"/>
    </source>
</evidence>
<comment type="caution">
    <text evidence="6">The sequence shown here is derived from an EMBL/GenBank/DDBJ whole genome shotgun (WGS) entry which is preliminary data.</text>
</comment>
<evidence type="ECO:0000313" key="7">
    <source>
        <dbReference type="Proteomes" id="UP000095230"/>
    </source>
</evidence>